<sequence>MQGDGEFESCDDGAVGGNMTSNFVTHGCSSQGAFNDDVKIEKKRVRKPVAKTDLFTIPQINYMPDFMHPYIEHIVDVKRDSNCGYRVIALDDKNDEDDYELIKESMVNELNLYKSSYLELYGGEDRLAYIINALLPSKRRSRRHSVALIEKWLTFPDMGHIVATILGKVVVKLTKQGASETFFPLCGIPPSNPSSLIVCIGAIPGHYVYVKLKDDCPIPPTCIQWKRYCSPDAIGWESFFVARQAKFDKLMKEIIVDNKKKIRVGSNSDVPIEL</sequence>
<gene>
    <name evidence="1" type="ORF">MILVUS5_LOCUS35768</name>
</gene>
<evidence type="ECO:0000313" key="1">
    <source>
        <dbReference type="EMBL" id="CAJ2672070.1"/>
    </source>
</evidence>
<proteinExistence type="predicted"/>
<evidence type="ECO:0000313" key="2">
    <source>
        <dbReference type="Proteomes" id="UP001177021"/>
    </source>
</evidence>
<organism evidence="1 2">
    <name type="scientific">Trifolium pratense</name>
    <name type="common">Red clover</name>
    <dbReference type="NCBI Taxonomy" id="57577"/>
    <lineage>
        <taxon>Eukaryota</taxon>
        <taxon>Viridiplantae</taxon>
        <taxon>Streptophyta</taxon>
        <taxon>Embryophyta</taxon>
        <taxon>Tracheophyta</taxon>
        <taxon>Spermatophyta</taxon>
        <taxon>Magnoliopsida</taxon>
        <taxon>eudicotyledons</taxon>
        <taxon>Gunneridae</taxon>
        <taxon>Pentapetalae</taxon>
        <taxon>rosids</taxon>
        <taxon>fabids</taxon>
        <taxon>Fabales</taxon>
        <taxon>Fabaceae</taxon>
        <taxon>Papilionoideae</taxon>
        <taxon>50 kb inversion clade</taxon>
        <taxon>NPAAA clade</taxon>
        <taxon>Hologalegina</taxon>
        <taxon>IRL clade</taxon>
        <taxon>Trifolieae</taxon>
        <taxon>Trifolium</taxon>
    </lineage>
</organism>
<dbReference type="EMBL" id="CASHSV030000615">
    <property type="protein sequence ID" value="CAJ2672070.1"/>
    <property type="molecule type" value="Genomic_DNA"/>
</dbReference>
<accession>A0ACB0LTC9</accession>
<dbReference type="Proteomes" id="UP001177021">
    <property type="component" value="Unassembled WGS sequence"/>
</dbReference>
<protein>
    <submittedName>
        <fullName evidence="1">Uncharacterized protein</fullName>
    </submittedName>
</protein>
<comment type="caution">
    <text evidence="1">The sequence shown here is derived from an EMBL/GenBank/DDBJ whole genome shotgun (WGS) entry which is preliminary data.</text>
</comment>
<keyword evidence="2" id="KW-1185">Reference proteome</keyword>
<name>A0ACB0LTC9_TRIPR</name>
<reference evidence="1" key="1">
    <citation type="submission" date="2023-10" db="EMBL/GenBank/DDBJ databases">
        <authorList>
            <person name="Rodriguez Cubillos JULIANA M."/>
            <person name="De Vega J."/>
        </authorList>
    </citation>
    <scope>NUCLEOTIDE SEQUENCE</scope>
</reference>